<feature type="region of interest" description="Disordered" evidence="1">
    <location>
        <begin position="38"/>
        <end position="57"/>
    </location>
</feature>
<dbReference type="AlphaFoldDB" id="A0A0U2V0F0"/>
<feature type="non-terminal residue" evidence="3">
    <location>
        <position position="57"/>
    </location>
</feature>
<keyword evidence="2" id="KW-1133">Transmembrane helix</keyword>
<sequence>MELGAIIVFLAVFIVAGAIVFLVSFFGTQTETFEEALEKQREKQNKEKKSKEKKPVA</sequence>
<dbReference type="EMBL" id="KT754178">
    <property type="protein sequence ID" value="ALS04012.1"/>
    <property type="molecule type" value="mRNA"/>
</dbReference>
<reference evidence="3" key="1">
    <citation type="journal article" date="2015" name="Sci. Rep.">
        <title>Spliced leader RNA trans-splicing discovered in copepods.</title>
        <authorList>
            <person name="Yang F."/>
            <person name="Xu D."/>
            <person name="Zhuang Y."/>
            <person name="Yi X."/>
            <person name="Huang Y."/>
            <person name="Chen H."/>
            <person name="Lin S."/>
            <person name="Campbell D.A."/>
            <person name="Sturm N.R."/>
            <person name="Liu G."/>
            <person name="Zhang H."/>
        </authorList>
    </citation>
    <scope>NUCLEOTIDE SEQUENCE</scope>
</reference>
<evidence type="ECO:0000313" key="3">
    <source>
        <dbReference type="EMBL" id="ALS04012.1"/>
    </source>
</evidence>
<name>A0A0U2V0F0_ACAPC</name>
<evidence type="ECO:0000256" key="2">
    <source>
        <dbReference type="SAM" id="Phobius"/>
    </source>
</evidence>
<accession>A0A0U2V0F0</accession>
<organism evidence="3">
    <name type="scientific">Acartia pacifica</name>
    <name type="common">Copepod</name>
    <dbReference type="NCBI Taxonomy" id="335913"/>
    <lineage>
        <taxon>Eukaryota</taxon>
        <taxon>Metazoa</taxon>
        <taxon>Ecdysozoa</taxon>
        <taxon>Arthropoda</taxon>
        <taxon>Crustacea</taxon>
        <taxon>Multicrustacea</taxon>
        <taxon>Hexanauplia</taxon>
        <taxon>Copepoda</taxon>
        <taxon>Calanoida</taxon>
        <taxon>Acartiidae</taxon>
        <taxon>Acartia</taxon>
    </lineage>
</organism>
<keyword evidence="2" id="KW-0472">Membrane</keyword>
<keyword evidence="2" id="KW-0812">Transmembrane</keyword>
<evidence type="ECO:0000256" key="1">
    <source>
        <dbReference type="SAM" id="MobiDB-lite"/>
    </source>
</evidence>
<feature type="transmembrane region" description="Helical" evidence="2">
    <location>
        <begin position="6"/>
        <end position="27"/>
    </location>
</feature>
<protein>
    <submittedName>
        <fullName evidence="3">Uncharacterized protein</fullName>
    </submittedName>
</protein>
<proteinExistence type="evidence at transcript level"/>